<dbReference type="GO" id="GO:0016301">
    <property type="term" value="F:kinase activity"/>
    <property type="evidence" value="ECO:0007669"/>
    <property type="project" value="UniProtKB-KW"/>
</dbReference>
<dbReference type="RefSeq" id="WP_326506798.1">
    <property type="nucleotide sequence ID" value="NZ_JAWIIV010000009.1"/>
</dbReference>
<evidence type="ECO:0000313" key="10">
    <source>
        <dbReference type="EMBL" id="MEC4720083.1"/>
    </source>
</evidence>
<dbReference type="PROSITE" id="PS50109">
    <property type="entry name" value="HIS_KIN"/>
    <property type="match status" value="1"/>
</dbReference>
<evidence type="ECO:0000256" key="2">
    <source>
        <dbReference type="ARBA" id="ARBA00012438"/>
    </source>
</evidence>
<dbReference type="SUPFAM" id="SSF55874">
    <property type="entry name" value="ATPase domain of HSP90 chaperone/DNA topoisomerase II/histidine kinase"/>
    <property type="match status" value="1"/>
</dbReference>
<dbReference type="SMART" id="SM00388">
    <property type="entry name" value="HisKA"/>
    <property type="match status" value="1"/>
</dbReference>
<keyword evidence="3" id="KW-0597">Phosphoprotein</keyword>
<dbReference type="CDD" id="cd00082">
    <property type="entry name" value="HisKA"/>
    <property type="match status" value="1"/>
</dbReference>
<reference evidence="10 11" key="1">
    <citation type="submission" date="2023-10" db="EMBL/GenBank/DDBJ databases">
        <title>Noviherbaspirillum sp. CPCC 100848 genome assembly.</title>
        <authorList>
            <person name="Li X.Y."/>
            <person name="Fang X.M."/>
        </authorList>
    </citation>
    <scope>NUCLEOTIDE SEQUENCE [LARGE SCALE GENOMIC DNA]</scope>
    <source>
        <strain evidence="10 11">CPCC 100848</strain>
    </source>
</reference>
<sequence length="381" mass="42436">MTLASDQYPNDGELSPNARRMLELRDVVLLEWGRRLRTTVKEAEHLAHPILINTFPSLYDNIAEAITPGHPRSTDTETNTVAAEHGGERARLTNYNAQAVVSEYQLLRWTIFDVLKEHGVQLNGDEYHSINVLIDNSIRDAINAFALAQLALRERFVAALTHDLRNPLATAVAAADLIKHSSDPEHMKSLADRIISNLGRMDGMIQTLLDAMVFQTGDRLNLRFEPFDMLELTQEVADQFASIHGALFEVHGTAVHGYWDRDALRRCIENLAGNAVKHGAQGRPVRFSVNTLHERVMISVHNEGESIPPDEMESVFQVFRRAVSAKEGGSRGWGIGLPYVRSVVESHGGSVDVDSTAQRGTTFIIDMPIDARPFQYAPTLE</sequence>
<dbReference type="Pfam" id="PF00512">
    <property type="entry name" value="HisKA"/>
    <property type="match status" value="1"/>
</dbReference>
<evidence type="ECO:0000259" key="9">
    <source>
        <dbReference type="PROSITE" id="PS50109"/>
    </source>
</evidence>
<keyword evidence="8" id="KW-0902">Two-component regulatory system</keyword>
<dbReference type="PANTHER" id="PTHR42878">
    <property type="entry name" value="TWO-COMPONENT HISTIDINE KINASE"/>
    <property type="match status" value="1"/>
</dbReference>
<feature type="domain" description="Histidine kinase" evidence="9">
    <location>
        <begin position="159"/>
        <end position="371"/>
    </location>
</feature>
<dbReference type="Gene3D" id="1.10.287.130">
    <property type="match status" value="1"/>
</dbReference>
<dbReference type="EMBL" id="JAWIIV010000009">
    <property type="protein sequence ID" value="MEC4720083.1"/>
    <property type="molecule type" value="Genomic_DNA"/>
</dbReference>
<keyword evidence="4" id="KW-0808">Transferase</keyword>
<comment type="catalytic activity">
    <reaction evidence="1">
        <text>ATP + protein L-histidine = ADP + protein N-phospho-L-histidine.</text>
        <dbReference type="EC" id="2.7.13.3"/>
    </reaction>
</comment>
<dbReference type="EC" id="2.7.13.3" evidence="2"/>
<evidence type="ECO:0000256" key="8">
    <source>
        <dbReference type="ARBA" id="ARBA00023012"/>
    </source>
</evidence>
<dbReference type="InterPro" id="IPR050351">
    <property type="entry name" value="BphY/WalK/GraS-like"/>
</dbReference>
<name>A0ABU6J8W0_9BURK</name>
<keyword evidence="7" id="KW-0067">ATP-binding</keyword>
<comment type="caution">
    <text evidence="10">The sequence shown here is derived from an EMBL/GenBank/DDBJ whole genome shotgun (WGS) entry which is preliminary data.</text>
</comment>
<dbReference type="Gene3D" id="3.30.565.10">
    <property type="entry name" value="Histidine kinase-like ATPase, C-terminal domain"/>
    <property type="match status" value="1"/>
</dbReference>
<evidence type="ECO:0000256" key="1">
    <source>
        <dbReference type="ARBA" id="ARBA00000085"/>
    </source>
</evidence>
<keyword evidence="5" id="KW-0547">Nucleotide-binding</keyword>
<keyword evidence="11" id="KW-1185">Reference proteome</keyword>
<dbReference type="InterPro" id="IPR003661">
    <property type="entry name" value="HisK_dim/P_dom"/>
</dbReference>
<protein>
    <recommendedName>
        <fullName evidence="2">histidine kinase</fullName>
        <ecNumber evidence="2">2.7.13.3</ecNumber>
    </recommendedName>
</protein>
<evidence type="ECO:0000256" key="3">
    <source>
        <dbReference type="ARBA" id="ARBA00022553"/>
    </source>
</evidence>
<dbReference type="InterPro" id="IPR005467">
    <property type="entry name" value="His_kinase_dom"/>
</dbReference>
<dbReference type="Pfam" id="PF02518">
    <property type="entry name" value="HATPase_c"/>
    <property type="match status" value="1"/>
</dbReference>
<dbReference type="SMART" id="SM00387">
    <property type="entry name" value="HATPase_c"/>
    <property type="match status" value="1"/>
</dbReference>
<organism evidence="10 11">
    <name type="scientific">Noviherbaspirillum album</name>
    <dbReference type="NCBI Taxonomy" id="3080276"/>
    <lineage>
        <taxon>Bacteria</taxon>
        <taxon>Pseudomonadati</taxon>
        <taxon>Pseudomonadota</taxon>
        <taxon>Betaproteobacteria</taxon>
        <taxon>Burkholderiales</taxon>
        <taxon>Oxalobacteraceae</taxon>
        <taxon>Noviherbaspirillum</taxon>
    </lineage>
</organism>
<dbReference type="PANTHER" id="PTHR42878:SF7">
    <property type="entry name" value="SENSOR HISTIDINE KINASE GLRK"/>
    <property type="match status" value="1"/>
</dbReference>
<dbReference type="InterPro" id="IPR004358">
    <property type="entry name" value="Sig_transdc_His_kin-like_C"/>
</dbReference>
<dbReference type="PRINTS" id="PR00344">
    <property type="entry name" value="BCTRLSENSOR"/>
</dbReference>
<evidence type="ECO:0000256" key="5">
    <source>
        <dbReference type="ARBA" id="ARBA00022741"/>
    </source>
</evidence>
<dbReference type="InterPro" id="IPR036890">
    <property type="entry name" value="HATPase_C_sf"/>
</dbReference>
<dbReference type="Proteomes" id="UP001352263">
    <property type="component" value="Unassembled WGS sequence"/>
</dbReference>
<proteinExistence type="predicted"/>
<evidence type="ECO:0000256" key="7">
    <source>
        <dbReference type="ARBA" id="ARBA00022840"/>
    </source>
</evidence>
<gene>
    <name evidence="10" type="ORF">RY831_13045</name>
</gene>
<evidence type="ECO:0000256" key="6">
    <source>
        <dbReference type="ARBA" id="ARBA00022777"/>
    </source>
</evidence>
<evidence type="ECO:0000313" key="11">
    <source>
        <dbReference type="Proteomes" id="UP001352263"/>
    </source>
</evidence>
<accession>A0ABU6J8W0</accession>
<keyword evidence="6 10" id="KW-0418">Kinase</keyword>
<dbReference type="SUPFAM" id="SSF47384">
    <property type="entry name" value="Homodimeric domain of signal transducing histidine kinase"/>
    <property type="match status" value="1"/>
</dbReference>
<dbReference type="InterPro" id="IPR003594">
    <property type="entry name" value="HATPase_dom"/>
</dbReference>
<dbReference type="InterPro" id="IPR036097">
    <property type="entry name" value="HisK_dim/P_sf"/>
</dbReference>
<evidence type="ECO:0000256" key="4">
    <source>
        <dbReference type="ARBA" id="ARBA00022679"/>
    </source>
</evidence>